<organism evidence="3 4">
    <name type="scientific">Tabrizicola oligotrophica</name>
    <dbReference type="NCBI Taxonomy" id="2710650"/>
    <lineage>
        <taxon>Bacteria</taxon>
        <taxon>Pseudomonadati</taxon>
        <taxon>Pseudomonadota</taxon>
        <taxon>Alphaproteobacteria</taxon>
        <taxon>Rhodobacterales</taxon>
        <taxon>Paracoccaceae</taxon>
        <taxon>Tabrizicola</taxon>
    </lineage>
</organism>
<sequence>MQDIIDLDAYPLDKPGTQAHAALVARCRRALTRDGMFDLAGFLKPQALAQALDEVAARQDQAFTHARDHNIYFRKDIPGLASDHPALKPFRTVNHTLCADQLGGVLQRLYDWPAFAAFLAATMEKPALYTMDDPLARLNVMTYRRGEALNWHFDRSEFTTTILLQAPDQGGLFEYRTDLRSESDPNYDGVARMLAGQDPEVQRVKLVAGGLNVFRGRNTAHRVTPVEGETARRIAVFSFYDRPGVRMTEDEQKGFYGRAA</sequence>
<proteinExistence type="inferred from homology"/>
<dbReference type="EMBL" id="JAAIVJ010000008">
    <property type="protein sequence ID" value="NEY91366.1"/>
    <property type="molecule type" value="Genomic_DNA"/>
</dbReference>
<feature type="domain" description="Fe2OG dioxygenase" evidence="2">
    <location>
        <begin position="133"/>
        <end position="242"/>
    </location>
</feature>
<evidence type="ECO:0000313" key="3">
    <source>
        <dbReference type="EMBL" id="NEY91366.1"/>
    </source>
</evidence>
<evidence type="ECO:0000313" key="4">
    <source>
        <dbReference type="Proteomes" id="UP000477782"/>
    </source>
</evidence>
<comment type="similarity">
    <text evidence="1">Belongs to the iron/ascorbate-dependent oxidoreductase family.</text>
</comment>
<keyword evidence="4" id="KW-1185">Reference proteome</keyword>
<protein>
    <submittedName>
        <fullName evidence="3">2OG-Fe(II) oxygenase</fullName>
    </submittedName>
</protein>
<evidence type="ECO:0000259" key="2">
    <source>
        <dbReference type="PROSITE" id="PS51471"/>
    </source>
</evidence>
<dbReference type="GO" id="GO:0016491">
    <property type="term" value="F:oxidoreductase activity"/>
    <property type="evidence" value="ECO:0007669"/>
    <property type="project" value="UniProtKB-KW"/>
</dbReference>
<dbReference type="Proteomes" id="UP000477782">
    <property type="component" value="Unassembled WGS sequence"/>
</dbReference>
<dbReference type="AlphaFoldDB" id="A0A6M0QV55"/>
<keyword evidence="1" id="KW-0479">Metal-binding</keyword>
<dbReference type="GO" id="GO:0046872">
    <property type="term" value="F:metal ion binding"/>
    <property type="evidence" value="ECO:0007669"/>
    <property type="project" value="UniProtKB-KW"/>
</dbReference>
<name>A0A6M0QV55_9RHOB</name>
<gene>
    <name evidence="3" type="ORF">G4Z14_13765</name>
</gene>
<keyword evidence="1" id="KW-0408">Iron</keyword>
<dbReference type="Pfam" id="PF23169">
    <property type="entry name" value="HalD"/>
    <property type="match status" value="1"/>
</dbReference>
<dbReference type="InterPro" id="IPR005123">
    <property type="entry name" value="Oxoglu/Fe-dep_dioxygenase_dom"/>
</dbReference>
<dbReference type="Gene3D" id="2.60.120.620">
    <property type="entry name" value="q2cbj1_9rhob like domain"/>
    <property type="match status" value="1"/>
</dbReference>
<accession>A0A6M0QV55</accession>
<reference evidence="3 4" key="1">
    <citation type="submission" date="2020-02" db="EMBL/GenBank/DDBJ databases">
        <authorList>
            <person name="Chen W.-M."/>
        </authorList>
    </citation>
    <scope>NUCLEOTIDE SEQUENCE [LARGE SCALE GENOMIC DNA]</scope>
    <source>
        <strain evidence="3 4">KMS-5</strain>
    </source>
</reference>
<keyword evidence="1" id="KW-0560">Oxidoreductase</keyword>
<dbReference type="PROSITE" id="PS51471">
    <property type="entry name" value="FE2OG_OXY"/>
    <property type="match status" value="1"/>
</dbReference>
<evidence type="ECO:0000256" key="1">
    <source>
        <dbReference type="RuleBase" id="RU003682"/>
    </source>
</evidence>
<dbReference type="InterPro" id="IPR056470">
    <property type="entry name" value="BesD/HalB-like"/>
</dbReference>
<comment type="caution">
    <text evidence="3">The sequence shown here is derived from an EMBL/GenBank/DDBJ whole genome shotgun (WGS) entry which is preliminary data.</text>
</comment>
<dbReference type="RefSeq" id="WP_164626712.1">
    <property type="nucleotide sequence ID" value="NZ_JAAIVJ010000008.1"/>
</dbReference>